<dbReference type="AlphaFoldDB" id="A0A0C2YKH1"/>
<dbReference type="Proteomes" id="UP000053424">
    <property type="component" value="Unassembled WGS sequence"/>
</dbReference>
<dbReference type="EMBL" id="KN831780">
    <property type="protein sequence ID" value="KIM41527.1"/>
    <property type="molecule type" value="Genomic_DNA"/>
</dbReference>
<accession>A0A0C2YKH1</accession>
<organism evidence="1 2">
    <name type="scientific">Hebeloma cylindrosporum</name>
    <dbReference type="NCBI Taxonomy" id="76867"/>
    <lineage>
        <taxon>Eukaryota</taxon>
        <taxon>Fungi</taxon>
        <taxon>Dikarya</taxon>
        <taxon>Basidiomycota</taxon>
        <taxon>Agaricomycotina</taxon>
        <taxon>Agaricomycetes</taxon>
        <taxon>Agaricomycetidae</taxon>
        <taxon>Agaricales</taxon>
        <taxon>Agaricineae</taxon>
        <taxon>Hymenogastraceae</taxon>
        <taxon>Hebeloma</taxon>
    </lineage>
</organism>
<reference evidence="1 2" key="1">
    <citation type="submission" date="2014-04" db="EMBL/GenBank/DDBJ databases">
        <authorList>
            <consortium name="DOE Joint Genome Institute"/>
            <person name="Kuo A."/>
            <person name="Gay G."/>
            <person name="Dore J."/>
            <person name="Kohler A."/>
            <person name="Nagy L.G."/>
            <person name="Floudas D."/>
            <person name="Copeland A."/>
            <person name="Barry K.W."/>
            <person name="Cichocki N."/>
            <person name="Veneault-Fourrey C."/>
            <person name="LaButti K."/>
            <person name="Lindquist E.A."/>
            <person name="Lipzen A."/>
            <person name="Lundell T."/>
            <person name="Morin E."/>
            <person name="Murat C."/>
            <person name="Sun H."/>
            <person name="Tunlid A."/>
            <person name="Henrissat B."/>
            <person name="Grigoriev I.V."/>
            <person name="Hibbett D.S."/>
            <person name="Martin F."/>
            <person name="Nordberg H.P."/>
            <person name="Cantor M.N."/>
            <person name="Hua S.X."/>
        </authorList>
    </citation>
    <scope>NUCLEOTIDE SEQUENCE [LARGE SCALE GENOMIC DNA]</scope>
    <source>
        <strain evidence="2">h7</strain>
    </source>
</reference>
<keyword evidence="2" id="KW-1185">Reference proteome</keyword>
<reference evidence="2" key="2">
    <citation type="submission" date="2015-01" db="EMBL/GenBank/DDBJ databases">
        <title>Evolutionary Origins and Diversification of the Mycorrhizal Mutualists.</title>
        <authorList>
            <consortium name="DOE Joint Genome Institute"/>
            <consortium name="Mycorrhizal Genomics Consortium"/>
            <person name="Kohler A."/>
            <person name="Kuo A."/>
            <person name="Nagy L.G."/>
            <person name="Floudas D."/>
            <person name="Copeland A."/>
            <person name="Barry K.W."/>
            <person name="Cichocki N."/>
            <person name="Veneault-Fourrey C."/>
            <person name="LaButti K."/>
            <person name="Lindquist E.A."/>
            <person name="Lipzen A."/>
            <person name="Lundell T."/>
            <person name="Morin E."/>
            <person name="Murat C."/>
            <person name="Riley R."/>
            <person name="Ohm R."/>
            <person name="Sun H."/>
            <person name="Tunlid A."/>
            <person name="Henrissat B."/>
            <person name="Grigoriev I.V."/>
            <person name="Hibbett D.S."/>
            <person name="Martin F."/>
        </authorList>
    </citation>
    <scope>NUCLEOTIDE SEQUENCE [LARGE SCALE GENOMIC DNA]</scope>
    <source>
        <strain evidence="2">h7</strain>
    </source>
</reference>
<dbReference type="HOGENOM" id="CLU_2236908_0_0_1"/>
<evidence type="ECO:0000313" key="2">
    <source>
        <dbReference type="Proteomes" id="UP000053424"/>
    </source>
</evidence>
<evidence type="ECO:0000313" key="1">
    <source>
        <dbReference type="EMBL" id="KIM41527.1"/>
    </source>
</evidence>
<gene>
    <name evidence="1" type="ORF">M413DRAFT_150525</name>
</gene>
<proteinExistence type="predicted"/>
<sequence length="105" mass="12074">MRALTGCRRSMGEDLAYQQMMTMWETTGATGKHGHSTLHISRNSMMLISGRDKFSPVDCVYLRNDKRISCQAVMDRTFLNCWDGNERHYSGDQTTKFHYLGLCIT</sequence>
<name>A0A0C2YKH1_HEBCY</name>
<protein>
    <submittedName>
        <fullName evidence="1">Uncharacterized protein</fullName>
    </submittedName>
</protein>